<comment type="caution">
    <text evidence="1">The sequence shown here is derived from an EMBL/GenBank/DDBJ whole genome shotgun (WGS) entry which is preliminary data.</text>
</comment>
<keyword evidence="2" id="KW-1185">Reference proteome</keyword>
<sequence length="114" mass="12728">MVTLALFWITWDGRSSHASSFGLHTLSVREKLRHGLGVGADWAGVAGRRRGRARESQGGVPGGKVIRRNSHPRDLVAEERKRFLVPLNSISRRRQDSRCWEAFLVPLLSGSARV</sequence>
<protein>
    <submittedName>
        <fullName evidence="1">Uncharacterized protein</fullName>
    </submittedName>
</protein>
<gene>
    <name evidence="1" type="ORF">E2C01_033226</name>
</gene>
<reference evidence="1 2" key="1">
    <citation type="submission" date="2019-05" db="EMBL/GenBank/DDBJ databases">
        <title>Another draft genome of Portunus trituberculatus and its Hox gene families provides insights of decapod evolution.</title>
        <authorList>
            <person name="Jeong J.-H."/>
            <person name="Song I."/>
            <person name="Kim S."/>
            <person name="Choi T."/>
            <person name="Kim D."/>
            <person name="Ryu S."/>
            <person name="Kim W."/>
        </authorList>
    </citation>
    <scope>NUCLEOTIDE SEQUENCE [LARGE SCALE GENOMIC DNA]</scope>
    <source>
        <tissue evidence="1">Muscle</tissue>
    </source>
</reference>
<proteinExistence type="predicted"/>
<evidence type="ECO:0000313" key="2">
    <source>
        <dbReference type="Proteomes" id="UP000324222"/>
    </source>
</evidence>
<evidence type="ECO:0000313" key="1">
    <source>
        <dbReference type="EMBL" id="MPC39681.1"/>
    </source>
</evidence>
<dbReference type="Proteomes" id="UP000324222">
    <property type="component" value="Unassembled WGS sequence"/>
</dbReference>
<name>A0A5B7EY59_PORTR</name>
<organism evidence="1 2">
    <name type="scientific">Portunus trituberculatus</name>
    <name type="common">Swimming crab</name>
    <name type="synonym">Neptunus trituberculatus</name>
    <dbReference type="NCBI Taxonomy" id="210409"/>
    <lineage>
        <taxon>Eukaryota</taxon>
        <taxon>Metazoa</taxon>
        <taxon>Ecdysozoa</taxon>
        <taxon>Arthropoda</taxon>
        <taxon>Crustacea</taxon>
        <taxon>Multicrustacea</taxon>
        <taxon>Malacostraca</taxon>
        <taxon>Eumalacostraca</taxon>
        <taxon>Eucarida</taxon>
        <taxon>Decapoda</taxon>
        <taxon>Pleocyemata</taxon>
        <taxon>Brachyura</taxon>
        <taxon>Eubrachyura</taxon>
        <taxon>Portunoidea</taxon>
        <taxon>Portunidae</taxon>
        <taxon>Portuninae</taxon>
        <taxon>Portunus</taxon>
    </lineage>
</organism>
<dbReference type="AlphaFoldDB" id="A0A5B7EY59"/>
<accession>A0A5B7EY59</accession>
<dbReference type="EMBL" id="VSRR010004439">
    <property type="protein sequence ID" value="MPC39681.1"/>
    <property type="molecule type" value="Genomic_DNA"/>
</dbReference>